<protein>
    <submittedName>
        <fullName evidence="5">Pirin family protein</fullName>
    </submittedName>
</protein>
<feature type="domain" description="Pirin N-terminal" evidence="4">
    <location>
        <begin position="28"/>
        <end position="133"/>
    </location>
</feature>
<name>A0ABD5R8F7_9EURY</name>
<gene>
    <name evidence="5" type="ORF">ACFPJ5_04985</name>
</gene>
<evidence type="ECO:0000256" key="2">
    <source>
        <dbReference type="RuleBase" id="RU003457"/>
    </source>
</evidence>
<organism evidence="5 6">
    <name type="scientific">Salinirubrum litoreum</name>
    <dbReference type="NCBI Taxonomy" id="1126234"/>
    <lineage>
        <taxon>Archaea</taxon>
        <taxon>Methanobacteriati</taxon>
        <taxon>Methanobacteriota</taxon>
        <taxon>Stenosarchaea group</taxon>
        <taxon>Halobacteria</taxon>
        <taxon>Halobacteriales</taxon>
        <taxon>Haloferacaceae</taxon>
        <taxon>Salinirubrum</taxon>
    </lineage>
</organism>
<accession>A0ABD5R8F7</accession>
<dbReference type="InterPro" id="IPR003829">
    <property type="entry name" value="Pirin_N_dom"/>
</dbReference>
<reference evidence="5 6" key="1">
    <citation type="journal article" date="2019" name="Int. J. Syst. Evol. Microbiol.">
        <title>The Global Catalogue of Microorganisms (GCM) 10K type strain sequencing project: providing services to taxonomists for standard genome sequencing and annotation.</title>
        <authorList>
            <consortium name="The Broad Institute Genomics Platform"/>
            <consortium name="The Broad Institute Genome Sequencing Center for Infectious Disease"/>
            <person name="Wu L."/>
            <person name="Ma J."/>
        </authorList>
    </citation>
    <scope>NUCLEOTIDE SEQUENCE [LARGE SCALE GENOMIC DNA]</scope>
    <source>
        <strain evidence="5 6">CGMCC 1.12237</strain>
    </source>
</reference>
<evidence type="ECO:0000256" key="3">
    <source>
        <dbReference type="SAM" id="MobiDB-lite"/>
    </source>
</evidence>
<evidence type="ECO:0000256" key="1">
    <source>
        <dbReference type="ARBA" id="ARBA00008416"/>
    </source>
</evidence>
<dbReference type="EMBL" id="JBHSKX010000001">
    <property type="protein sequence ID" value="MFC5366283.1"/>
    <property type="molecule type" value="Genomic_DNA"/>
</dbReference>
<dbReference type="SUPFAM" id="SSF51182">
    <property type="entry name" value="RmlC-like cupins"/>
    <property type="match status" value="1"/>
</dbReference>
<comment type="similarity">
    <text evidence="1 2">Belongs to the pirin family.</text>
</comment>
<dbReference type="InterPro" id="IPR014710">
    <property type="entry name" value="RmlC-like_jellyroll"/>
</dbReference>
<dbReference type="PANTHER" id="PTHR43212:SF3">
    <property type="entry name" value="QUERCETIN 2,3-DIOXYGENASE"/>
    <property type="match status" value="1"/>
</dbReference>
<evidence type="ECO:0000313" key="6">
    <source>
        <dbReference type="Proteomes" id="UP001596201"/>
    </source>
</evidence>
<dbReference type="Pfam" id="PF02678">
    <property type="entry name" value="Pirin"/>
    <property type="match status" value="1"/>
</dbReference>
<evidence type="ECO:0000259" key="4">
    <source>
        <dbReference type="Pfam" id="PF02678"/>
    </source>
</evidence>
<dbReference type="CDD" id="cd02247">
    <property type="entry name" value="cupin_pirin_C"/>
    <property type="match status" value="1"/>
</dbReference>
<dbReference type="Gene3D" id="2.60.120.10">
    <property type="entry name" value="Jelly Rolls"/>
    <property type="match status" value="2"/>
</dbReference>
<evidence type="ECO:0000313" key="5">
    <source>
        <dbReference type="EMBL" id="MFC5366283.1"/>
    </source>
</evidence>
<dbReference type="InterPro" id="IPR012093">
    <property type="entry name" value="Pirin"/>
</dbReference>
<dbReference type="Proteomes" id="UP001596201">
    <property type="component" value="Unassembled WGS sequence"/>
</dbReference>
<sequence length="267" mass="29500">MTLDTDADSGAGTDAHLYKAPRTQITQNQGNFRTHFNFPGRNHPDHADHGYGPLATVVESFMDPDTLIRMHPHRDEEIVSWVPAGVMRHDDGEGNQLVTDADHLLVMNAGREFWHEERTLADDSPLRMLQIFVRPHSLGLEPQIQHGPLPASVPNEWRHLFGPEDAEVPFHVRNRVHCHDVHLDAGATVDLPTKPDWDTYFYVFEGTVEAGGTQFTETESGLFVGADGSSSSVGDADLSLTAETDAIVVAFRIDPDAPVTRQGTIGR</sequence>
<feature type="region of interest" description="Disordered" evidence="3">
    <location>
        <begin position="1"/>
        <end position="22"/>
    </location>
</feature>
<dbReference type="PANTHER" id="PTHR43212">
    <property type="entry name" value="QUERCETIN 2,3-DIOXYGENASE"/>
    <property type="match status" value="1"/>
</dbReference>
<dbReference type="InterPro" id="IPR011051">
    <property type="entry name" value="RmlC_Cupin_sf"/>
</dbReference>
<comment type="caution">
    <text evidence="5">The sequence shown here is derived from an EMBL/GenBank/DDBJ whole genome shotgun (WGS) entry which is preliminary data.</text>
</comment>
<keyword evidence="6" id="KW-1185">Reference proteome</keyword>
<dbReference type="RefSeq" id="WP_227228365.1">
    <property type="nucleotide sequence ID" value="NZ_JAJCVJ010000001.1"/>
</dbReference>
<dbReference type="AlphaFoldDB" id="A0ABD5R8F7"/>
<proteinExistence type="inferred from homology"/>